<accession>A0A1F6FRM7</accession>
<comment type="pathway">
    <text evidence="2">Amino-acid biosynthesis; L-arginine biosynthesis; carbamoyl phosphate from bicarbonate: step 1/1.</text>
</comment>
<comment type="catalytic activity">
    <reaction evidence="17">
        <text>hydrogencarbonate + L-glutamine + 2 ATP + H2O = carbamoyl phosphate + L-glutamate + 2 ADP + phosphate + 2 H(+)</text>
        <dbReference type="Rhea" id="RHEA:18633"/>
        <dbReference type="ChEBI" id="CHEBI:15377"/>
        <dbReference type="ChEBI" id="CHEBI:15378"/>
        <dbReference type="ChEBI" id="CHEBI:17544"/>
        <dbReference type="ChEBI" id="CHEBI:29985"/>
        <dbReference type="ChEBI" id="CHEBI:30616"/>
        <dbReference type="ChEBI" id="CHEBI:43474"/>
        <dbReference type="ChEBI" id="CHEBI:58228"/>
        <dbReference type="ChEBI" id="CHEBI:58359"/>
        <dbReference type="ChEBI" id="CHEBI:456216"/>
        <dbReference type="EC" id="6.3.5.5"/>
    </reaction>
</comment>
<evidence type="ECO:0000256" key="15">
    <source>
        <dbReference type="ARBA" id="ARBA00044063"/>
    </source>
</evidence>
<dbReference type="NCBIfam" id="NF009455">
    <property type="entry name" value="PRK12815.1"/>
    <property type="match status" value="1"/>
</dbReference>
<evidence type="ECO:0000256" key="14">
    <source>
        <dbReference type="ARBA" id="ARBA00023211"/>
    </source>
</evidence>
<name>A0A1F6FRM7_9BACT</name>
<dbReference type="SUPFAM" id="SSF56059">
    <property type="entry name" value="Glutathione synthetase ATP-binding domain-like"/>
    <property type="match status" value="2"/>
</dbReference>
<dbReference type="InterPro" id="IPR036897">
    <property type="entry name" value="CarbamoylP_synth_lsu_oligo_sf"/>
</dbReference>
<dbReference type="InterPro" id="IPR005483">
    <property type="entry name" value="CPSase_dom"/>
</dbReference>
<evidence type="ECO:0000256" key="10">
    <source>
        <dbReference type="ARBA" id="ARBA00022741"/>
    </source>
</evidence>
<feature type="domain" description="ATP-grasp" evidence="22">
    <location>
        <begin position="677"/>
        <end position="868"/>
    </location>
</feature>
<dbReference type="GO" id="GO:0004088">
    <property type="term" value="F:carbamoyl-phosphate synthase (glutamine-hydrolyzing) activity"/>
    <property type="evidence" value="ECO:0007669"/>
    <property type="project" value="UniProtKB-EC"/>
</dbReference>
<dbReference type="InterPro" id="IPR005480">
    <property type="entry name" value="CPSase_lsu_oligo"/>
</dbReference>
<proteinExistence type="inferred from homology"/>
<evidence type="ECO:0000256" key="1">
    <source>
        <dbReference type="ARBA" id="ARBA00001936"/>
    </source>
</evidence>
<evidence type="ECO:0000256" key="7">
    <source>
        <dbReference type="ARBA" id="ARBA00022605"/>
    </source>
</evidence>
<sequence>MNKPKKVLLFGSGGLKIGQAGEFDYSGSQAIKAFKEEDIRVVLMNPNIATVQTDRGLADTVYFLPLTEEFATQVIQKERPDAIALSFGGQTALNLGLALEKNGVLKKYGVRVLGTPVSVIRDTEDRDLFVRRLTEIQVKTARSYAAKNMSGALKAAGKIGYPLMIRSGFALGGQGSGVMNSRSELQKKLPEVFRSTSQVLIEENLVGWKEVEYEVVRDSADNCVIVCNMENIDPMGIHTGESMVVAPSQTLTNEEYHSLREIAIRTIRHLGIVGECNIQYALNPTVAAGAGAKAANVDYRVIEVNARLSRSSALASKATGYPLAFVAAKLALGYTLPELKNSVTKQTTACFEPALDYLVLKLPRWDINKFENAQFKIGTEMKSVGEVMAIGRSFEEVFQKALRMLSIGADGFVAQRNGALDVPDYLDEIREATTRRVFALANALENGVSVEKISELSNIDKWFLEKMKNIVALGKRIRSSKKLDATLMREAKQKGFSDRQLATLKKTTEANIRTLRKKLKVLPSIKQIDTLAGEFPAETNYLYLTYHGTEHDVKRGKNQIAVLGSGPYAIGSSVEFDWSCVQALKTLSARGWGTIMINSNPETVSTDYDMSDRLYFDELSLERVLDIVEFENPKGVIVSTGGQIPNNLALLLHKSRVKILGTSPENIDRAENRHTFSALLDKLKINQPAWAEVGSPEAAAGAAEKIGYPALVRPSYVLSGAAMKVAPDKESLLKFLKRAADVSPDHPVVISKFIENAREIEIDGVAQKGKLVVYAITEHIENAGTHSGDATVVLPPQRTYLETIRGAQEITKSVLKELHITGPFNIQFIARENNLQVIELNVRASRSFPFVSKATGYNFAELSVRAMLGENIEGQYRTLDLDYVAVKSPQFSYGRIKGADPRTRVEMASTGEVACFGDSYGEALLKSMLAAGFRLPHKNVLVSLGQEENKQKLLPSLHLLSALKFKLYATEHTADFLTIHDIPCEKVYKIRTEKSPNVSQLLENGTLDLIINIPTRIFVGENTDGFIIRRRAVDMNIPLITNRQLAEAFVAALAEHEHKSDGLKPKSWSEYRSG</sequence>
<dbReference type="PROSITE" id="PS00867">
    <property type="entry name" value="CPSASE_2"/>
    <property type="match status" value="2"/>
</dbReference>
<evidence type="ECO:0000259" key="22">
    <source>
        <dbReference type="PROSITE" id="PS50975"/>
    </source>
</evidence>
<dbReference type="GO" id="GO:0046872">
    <property type="term" value="F:metal ion binding"/>
    <property type="evidence" value="ECO:0007669"/>
    <property type="project" value="UniProtKB-KW"/>
</dbReference>
<protein>
    <recommendedName>
        <fullName evidence="20">Carbamoyl phosphate synthase arginine-specific large chain</fullName>
        <ecNumber evidence="15">6.3.4.16</ecNumber>
        <ecNumber evidence="4">6.3.5.5</ecNumber>
    </recommendedName>
    <alternativeName>
        <fullName evidence="19">Carbamoyl phosphate synthase pyrimidine-specific large chain</fullName>
    </alternativeName>
</protein>
<organism evidence="24 25">
    <name type="scientific">Candidatus Kaiserbacteria bacterium RIFCSPLOWO2_12_FULL_50_28</name>
    <dbReference type="NCBI Taxonomy" id="1798527"/>
    <lineage>
        <taxon>Bacteria</taxon>
        <taxon>Candidatus Kaiseribacteriota</taxon>
    </lineage>
</organism>
<evidence type="ECO:0000256" key="4">
    <source>
        <dbReference type="ARBA" id="ARBA00012738"/>
    </source>
</evidence>
<keyword evidence="14" id="KW-0464">Manganese</keyword>
<dbReference type="FunFam" id="3.40.50.20:FF:000001">
    <property type="entry name" value="Carbamoyl-phosphate synthase large chain"/>
    <property type="match status" value="1"/>
</dbReference>
<dbReference type="GO" id="GO:0006526">
    <property type="term" value="P:L-arginine biosynthetic process"/>
    <property type="evidence" value="ECO:0007669"/>
    <property type="project" value="UniProtKB-KW"/>
</dbReference>
<keyword evidence="9" id="KW-0677">Repeat</keyword>
<keyword evidence="5" id="KW-0055">Arginine biosynthesis</keyword>
<dbReference type="FunFam" id="3.30.470.20:FF:000026">
    <property type="entry name" value="Carbamoyl-phosphate synthase large chain"/>
    <property type="match status" value="1"/>
</dbReference>
<evidence type="ECO:0000256" key="8">
    <source>
        <dbReference type="ARBA" id="ARBA00022723"/>
    </source>
</evidence>
<dbReference type="Gene3D" id="3.30.470.20">
    <property type="entry name" value="ATP-grasp fold, B domain"/>
    <property type="match status" value="2"/>
</dbReference>
<dbReference type="InterPro" id="IPR016185">
    <property type="entry name" value="PreATP-grasp_dom_sf"/>
</dbReference>
<evidence type="ECO:0000256" key="13">
    <source>
        <dbReference type="ARBA" id="ARBA00022975"/>
    </source>
</evidence>
<dbReference type="GO" id="GO:0006221">
    <property type="term" value="P:pyrimidine nucleotide biosynthetic process"/>
    <property type="evidence" value="ECO:0007669"/>
    <property type="project" value="UniProtKB-KW"/>
</dbReference>
<evidence type="ECO:0000256" key="5">
    <source>
        <dbReference type="ARBA" id="ARBA00022571"/>
    </source>
</evidence>
<dbReference type="Gene3D" id="3.30.1490.20">
    <property type="entry name" value="ATP-grasp fold, A domain"/>
    <property type="match status" value="1"/>
</dbReference>
<dbReference type="GO" id="GO:0004087">
    <property type="term" value="F:carbamoyl-phosphate synthase (ammonia) activity"/>
    <property type="evidence" value="ECO:0007669"/>
    <property type="project" value="UniProtKB-EC"/>
</dbReference>
<dbReference type="GO" id="GO:0005524">
    <property type="term" value="F:ATP binding"/>
    <property type="evidence" value="ECO:0007669"/>
    <property type="project" value="UniProtKB-UniRule"/>
</dbReference>
<dbReference type="SUPFAM" id="SSF48108">
    <property type="entry name" value="Carbamoyl phosphate synthetase, large subunit connection domain"/>
    <property type="match status" value="1"/>
</dbReference>
<keyword evidence="12" id="KW-0460">Magnesium</keyword>
<evidence type="ECO:0000256" key="20">
    <source>
        <dbReference type="ARBA" id="ARBA00074189"/>
    </source>
</evidence>
<gene>
    <name evidence="24" type="ORF">A3H15_02125</name>
</gene>
<dbReference type="EMBL" id="MFMO01000001">
    <property type="protein sequence ID" value="OGG88495.1"/>
    <property type="molecule type" value="Genomic_DNA"/>
</dbReference>
<comment type="function">
    <text evidence="18">Small subunit of the glutamine-dependent carbamoyl phosphate synthetase (CPSase). CPSase catalyzes the formation of carbamoyl phosphate from the ammonia moiety of glutamine, carbonate, and phosphate donated by ATP, constituting the first step of the biosynthetic pathway leading to pyrimidine nucleotides. The large subunit (synthetase) binds the substrates ammonia (free or transferred from glutamine from the small subunit), hydrogencarbonate and ATP and carries out an ATP-coupled ligase reaction, activating hydrogencarbonate by forming carboxy phosphate which reacts with ammonia to form carbamoyl phosphate.</text>
</comment>
<reference evidence="24 25" key="1">
    <citation type="journal article" date="2016" name="Nat. Commun.">
        <title>Thousands of microbial genomes shed light on interconnected biogeochemical processes in an aquifer system.</title>
        <authorList>
            <person name="Anantharaman K."/>
            <person name="Brown C.T."/>
            <person name="Hug L.A."/>
            <person name="Sharon I."/>
            <person name="Castelle C.J."/>
            <person name="Probst A.J."/>
            <person name="Thomas B.C."/>
            <person name="Singh A."/>
            <person name="Wilkins M.J."/>
            <person name="Karaoz U."/>
            <person name="Brodie E.L."/>
            <person name="Williams K.H."/>
            <person name="Hubbard S.S."/>
            <person name="Banfield J.F."/>
        </authorList>
    </citation>
    <scope>NUCLEOTIDE SEQUENCE [LARGE SCALE GENOMIC DNA]</scope>
</reference>
<dbReference type="InterPro" id="IPR011607">
    <property type="entry name" value="MGS-like_dom"/>
</dbReference>
<dbReference type="EC" id="6.3.4.16" evidence="15"/>
<dbReference type="FunFam" id="1.10.1030.10:FF:000002">
    <property type="entry name" value="Carbamoyl-phosphate synthase large chain"/>
    <property type="match status" value="1"/>
</dbReference>
<dbReference type="NCBIfam" id="TIGR01369">
    <property type="entry name" value="CPSaseII_lrg"/>
    <property type="match status" value="1"/>
</dbReference>
<dbReference type="Gene3D" id="1.10.1030.10">
    <property type="entry name" value="Carbamoyl-phosphate synthetase, large subunit oligomerisation domain"/>
    <property type="match status" value="1"/>
</dbReference>
<dbReference type="PROSITE" id="PS50975">
    <property type="entry name" value="ATP_GRASP"/>
    <property type="match status" value="2"/>
</dbReference>
<dbReference type="InterPro" id="IPR005479">
    <property type="entry name" value="CPAse_ATP-bd"/>
</dbReference>
<evidence type="ECO:0000256" key="17">
    <source>
        <dbReference type="ARBA" id="ARBA00048816"/>
    </source>
</evidence>
<dbReference type="SUPFAM" id="SSF52440">
    <property type="entry name" value="PreATP-grasp domain"/>
    <property type="match status" value="2"/>
</dbReference>
<evidence type="ECO:0000256" key="12">
    <source>
        <dbReference type="ARBA" id="ARBA00022842"/>
    </source>
</evidence>
<dbReference type="Pfam" id="PF02787">
    <property type="entry name" value="CPSase_L_D3"/>
    <property type="match status" value="1"/>
</dbReference>
<evidence type="ECO:0000256" key="19">
    <source>
        <dbReference type="ARBA" id="ARBA00069524"/>
    </source>
</evidence>
<dbReference type="InterPro" id="IPR013815">
    <property type="entry name" value="ATP_grasp_subdomain_1"/>
</dbReference>
<evidence type="ECO:0000256" key="9">
    <source>
        <dbReference type="ARBA" id="ARBA00022737"/>
    </source>
</evidence>
<dbReference type="PROSITE" id="PS51855">
    <property type="entry name" value="MGS"/>
    <property type="match status" value="1"/>
</dbReference>
<dbReference type="Gene3D" id="3.40.50.20">
    <property type="match status" value="2"/>
</dbReference>
<keyword evidence="6" id="KW-0436">Ligase</keyword>
<keyword evidence="7" id="KW-0028">Amino-acid biosynthesis</keyword>
<dbReference type="SUPFAM" id="SSF52335">
    <property type="entry name" value="Methylglyoxal synthase-like"/>
    <property type="match status" value="1"/>
</dbReference>
<dbReference type="Pfam" id="PF25596">
    <property type="entry name" value="CPSase_L_D1"/>
    <property type="match status" value="2"/>
</dbReference>
<dbReference type="EC" id="6.3.5.5" evidence="4"/>
<dbReference type="AlphaFoldDB" id="A0A1F6FRM7"/>
<dbReference type="GO" id="GO:0006541">
    <property type="term" value="P:glutamine metabolic process"/>
    <property type="evidence" value="ECO:0007669"/>
    <property type="project" value="TreeGrafter"/>
</dbReference>
<evidence type="ECO:0000256" key="11">
    <source>
        <dbReference type="ARBA" id="ARBA00022840"/>
    </source>
</evidence>
<dbReference type="Proteomes" id="UP000177968">
    <property type="component" value="Unassembled WGS sequence"/>
</dbReference>
<comment type="catalytic activity">
    <reaction evidence="16">
        <text>hydrogencarbonate + NH4(+) + 2 ATP = carbamoyl phosphate + 2 ADP + phosphate + 2 H(+)</text>
        <dbReference type="Rhea" id="RHEA:18029"/>
        <dbReference type="ChEBI" id="CHEBI:15378"/>
        <dbReference type="ChEBI" id="CHEBI:17544"/>
        <dbReference type="ChEBI" id="CHEBI:28938"/>
        <dbReference type="ChEBI" id="CHEBI:30616"/>
        <dbReference type="ChEBI" id="CHEBI:43474"/>
        <dbReference type="ChEBI" id="CHEBI:58228"/>
        <dbReference type="ChEBI" id="CHEBI:456216"/>
        <dbReference type="EC" id="6.3.4.16"/>
    </reaction>
</comment>
<dbReference type="InterPro" id="IPR011761">
    <property type="entry name" value="ATP-grasp"/>
</dbReference>
<dbReference type="InterPro" id="IPR058047">
    <property type="entry name" value="CPSase_preATP-grasp"/>
</dbReference>
<dbReference type="SMART" id="SM00851">
    <property type="entry name" value="MGS"/>
    <property type="match status" value="1"/>
</dbReference>
<dbReference type="InterPro" id="IPR006275">
    <property type="entry name" value="CPSase_lsu"/>
</dbReference>
<dbReference type="PANTHER" id="PTHR11405">
    <property type="entry name" value="CARBAMOYLTRANSFERASE FAMILY MEMBER"/>
    <property type="match status" value="1"/>
</dbReference>
<comment type="similarity">
    <text evidence="3">Belongs to the CarB family.</text>
</comment>
<dbReference type="GO" id="GO:0005737">
    <property type="term" value="C:cytoplasm"/>
    <property type="evidence" value="ECO:0007669"/>
    <property type="project" value="TreeGrafter"/>
</dbReference>
<keyword evidence="11 21" id="KW-0067">ATP-binding</keyword>
<comment type="caution">
    <text evidence="24">The sequence shown here is derived from an EMBL/GenBank/DDBJ whole genome shotgun (WGS) entry which is preliminary data.</text>
</comment>
<evidence type="ECO:0000313" key="25">
    <source>
        <dbReference type="Proteomes" id="UP000177968"/>
    </source>
</evidence>
<feature type="domain" description="ATP-grasp" evidence="22">
    <location>
        <begin position="130"/>
        <end position="332"/>
    </location>
</feature>
<evidence type="ECO:0000256" key="18">
    <source>
        <dbReference type="ARBA" id="ARBA00060037"/>
    </source>
</evidence>
<keyword evidence="13" id="KW-0665">Pyrimidine biosynthesis</keyword>
<keyword evidence="10 21" id="KW-0547">Nucleotide-binding</keyword>
<evidence type="ECO:0000313" key="24">
    <source>
        <dbReference type="EMBL" id="OGG88495.1"/>
    </source>
</evidence>
<evidence type="ECO:0000259" key="23">
    <source>
        <dbReference type="PROSITE" id="PS51855"/>
    </source>
</evidence>
<evidence type="ECO:0000256" key="21">
    <source>
        <dbReference type="PROSITE-ProRule" id="PRU00409"/>
    </source>
</evidence>
<dbReference type="FunFam" id="3.30.470.20:FF:000001">
    <property type="entry name" value="Carbamoyl-phosphate synthase large chain"/>
    <property type="match status" value="1"/>
</dbReference>
<dbReference type="InterPro" id="IPR036914">
    <property type="entry name" value="MGS-like_dom_sf"/>
</dbReference>
<evidence type="ECO:0000256" key="6">
    <source>
        <dbReference type="ARBA" id="ARBA00022598"/>
    </source>
</evidence>
<comment type="cofactor">
    <cofactor evidence="1">
        <name>Mn(2+)</name>
        <dbReference type="ChEBI" id="CHEBI:29035"/>
    </cofactor>
</comment>
<evidence type="ECO:0000256" key="2">
    <source>
        <dbReference type="ARBA" id="ARBA00005077"/>
    </source>
</evidence>
<dbReference type="Pfam" id="PF02786">
    <property type="entry name" value="CPSase_L_D2"/>
    <property type="match status" value="2"/>
</dbReference>
<dbReference type="FunFam" id="3.30.1490.20:FF:000001">
    <property type="entry name" value="Carbamoyl-phosphate synthase large chain"/>
    <property type="match status" value="1"/>
</dbReference>
<dbReference type="Pfam" id="PF02142">
    <property type="entry name" value="MGS"/>
    <property type="match status" value="1"/>
</dbReference>
<evidence type="ECO:0000256" key="16">
    <source>
        <dbReference type="ARBA" id="ARBA00047359"/>
    </source>
</evidence>
<dbReference type="SMART" id="SM01096">
    <property type="entry name" value="CPSase_L_D3"/>
    <property type="match status" value="1"/>
</dbReference>
<evidence type="ECO:0000256" key="3">
    <source>
        <dbReference type="ARBA" id="ARBA00009799"/>
    </source>
</evidence>
<dbReference type="Gene3D" id="3.40.50.1380">
    <property type="entry name" value="Methylglyoxal synthase-like domain"/>
    <property type="match status" value="1"/>
</dbReference>
<dbReference type="NCBIfam" id="NF003671">
    <property type="entry name" value="PRK05294.1"/>
    <property type="match status" value="1"/>
</dbReference>
<feature type="domain" description="MGS-like" evidence="23">
    <location>
        <begin position="933"/>
        <end position="1074"/>
    </location>
</feature>
<dbReference type="FunFam" id="3.40.50.20:FF:000002">
    <property type="entry name" value="Carbamoyl-phosphate synthase large chain"/>
    <property type="match status" value="1"/>
</dbReference>
<keyword evidence="8" id="KW-0479">Metal-binding</keyword>
<dbReference type="PANTHER" id="PTHR11405:SF53">
    <property type="entry name" value="CARBAMOYL-PHOSPHATE SYNTHASE [AMMONIA], MITOCHONDRIAL"/>
    <property type="match status" value="1"/>
</dbReference>
<dbReference type="PRINTS" id="PR00098">
    <property type="entry name" value="CPSASE"/>
</dbReference>